<evidence type="ECO:0000313" key="1">
    <source>
        <dbReference type="EMBL" id="MEQ7847112.1"/>
    </source>
</evidence>
<proteinExistence type="predicted"/>
<reference evidence="1 2" key="1">
    <citation type="submission" date="2024-02" db="EMBL/GenBank/DDBJ databases">
        <title>Full genome sequence of Nocardioides kribbensis.</title>
        <authorList>
            <person name="Poletto B.L."/>
            <person name="Silva G."/>
            <person name="Galante D."/>
            <person name="Campos K.R."/>
            <person name="Santos M.B.N."/>
            <person name="Sacchi C.T."/>
        </authorList>
    </citation>
    <scope>NUCLEOTIDE SEQUENCE [LARGE SCALE GENOMIC DNA]</scope>
    <source>
        <strain evidence="1 2">O4R</strain>
    </source>
</reference>
<organism evidence="1 2">
    <name type="scientific">Nocardioides kribbensis</name>
    <dbReference type="NCBI Taxonomy" id="305517"/>
    <lineage>
        <taxon>Bacteria</taxon>
        <taxon>Bacillati</taxon>
        <taxon>Actinomycetota</taxon>
        <taxon>Actinomycetes</taxon>
        <taxon>Propionibacteriales</taxon>
        <taxon>Nocardioidaceae</taxon>
        <taxon>Nocardioides</taxon>
    </lineage>
</organism>
<protein>
    <submittedName>
        <fullName evidence="1">Uncharacterized protein</fullName>
    </submittedName>
</protein>
<name>A0ABV1NX87_9ACTN</name>
<keyword evidence="2" id="KW-1185">Reference proteome</keyword>
<sequence length="102" mass="10736">MSGSEADRLLAAALERSGRTLRRAAELDRGVPRPVLGALERAARGGTLAQRRHAASVDRGETTWEALWRDPWGLGAGEGVDLVRAAVVETGRGALAPPVRGS</sequence>
<comment type="caution">
    <text evidence="1">The sequence shown here is derived from an EMBL/GenBank/DDBJ whole genome shotgun (WGS) entry which is preliminary data.</text>
</comment>
<dbReference type="Proteomes" id="UP001482520">
    <property type="component" value="Unassembled WGS sequence"/>
</dbReference>
<evidence type="ECO:0000313" key="2">
    <source>
        <dbReference type="Proteomes" id="UP001482520"/>
    </source>
</evidence>
<gene>
    <name evidence="1" type="ORF">V6R90_07455</name>
</gene>
<accession>A0ABV1NX87</accession>
<dbReference type="RefSeq" id="WP_349804276.1">
    <property type="nucleotide sequence ID" value="NZ_JBEGDP010000006.1"/>
</dbReference>
<dbReference type="EMBL" id="JBEGDP010000006">
    <property type="protein sequence ID" value="MEQ7847112.1"/>
    <property type="molecule type" value="Genomic_DNA"/>
</dbReference>